<comment type="caution">
    <text evidence="5">The sequence shown here is derived from an EMBL/GenBank/DDBJ whole genome shotgun (WGS) entry which is preliminary data.</text>
</comment>
<dbReference type="RefSeq" id="WP_233720675.1">
    <property type="nucleotide sequence ID" value="NZ_JAJUWU010000017.1"/>
</dbReference>
<dbReference type="GO" id="GO:0003677">
    <property type="term" value="F:DNA binding"/>
    <property type="evidence" value="ECO:0007669"/>
    <property type="project" value="UniProtKB-KW"/>
</dbReference>
<proteinExistence type="predicted"/>
<dbReference type="PROSITE" id="PS50949">
    <property type="entry name" value="HTH_GNTR"/>
    <property type="match status" value="1"/>
</dbReference>
<dbReference type="SMART" id="SM00345">
    <property type="entry name" value="HTH_GNTR"/>
    <property type="match status" value="1"/>
</dbReference>
<keyword evidence="2" id="KW-0238">DNA-binding</keyword>
<keyword evidence="1" id="KW-0805">Transcription regulation</keyword>
<evidence type="ECO:0000313" key="6">
    <source>
        <dbReference type="Proteomes" id="UP001139035"/>
    </source>
</evidence>
<gene>
    <name evidence="5" type="ORF">LZD57_16990</name>
</gene>
<evidence type="ECO:0000256" key="2">
    <source>
        <dbReference type="ARBA" id="ARBA00023125"/>
    </source>
</evidence>
<dbReference type="InterPro" id="IPR036388">
    <property type="entry name" value="WH-like_DNA-bd_sf"/>
</dbReference>
<dbReference type="AlphaFoldDB" id="A0A9X1P3M1"/>
<keyword evidence="6" id="KW-1185">Reference proteome</keyword>
<keyword evidence="3" id="KW-0804">Transcription</keyword>
<evidence type="ECO:0000256" key="1">
    <source>
        <dbReference type="ARBA" id="ARBA00023015"/>
    </source>
</evidence>
<dbReference type="InterPro" id="IPR000524">
    <property type="entry name" value="Tscrpt_reg_HTH_GntR"/>
</dbReference>
<feature type="domain" description="HTH gntR-type" evidence="4">
    <location>
        <begin position="4"/>
        <end position="71"/>
    </location>
</feature>
<dbReference type="PANTHER" id="PTHR43537:SF24">
    <property type="entry name" value="GLUCONATE OPERON TRANSCRIPTIONAL REPRESSOR"/>
    <property type="match status" value="1"/>
</dbReference>
<dbReference type="EMBL" id="JAJUWU010000017">
    <property type="protein sequence ID" value="MCE7029686.1"/>
    <property type="molecule type" value="Genomic_DNA"/>
</dbReference>
<dbReference type="Gene3D" id="1.20.120.530">
    <property type="entry name" value="GntR ligand-binding domain-like"/>
    <property type="match status" value="1"/>
</dbReference>
<dbReference type="Proteomes" id="UP001139035">
    <property type="component" value="Unassembled WGS sequence"/>
</dbReference>
<dbReference type="InterPro" id="IPR011711">
    <property type="entry name" value="GntR_C"/>
</dbReference>
<dbReference type="Gene3D" id="1.10.10.10">
    <property type="entry name" value="Winged helix-like DNA-binding domain superfamily/Winged helix DNA-binding domain"/>
    <property type="match status" value="1"/>
</dbReference>
<sequence length="249" mass="27373">MTKTTFIDSAYDAILHAILTQKFRPGDRLRSKVLAETLSISRTPIERALERLSGEGLVEFKPGAGPFVAAPSIADVLELYDLRDMLELYGTAYAVGRLDAGYVAALEEANGRFKAVAASKSPDLDTYIAMSHADRDFHLRLLSNSPGAQLSEVYNQITTRIMMAQFARFGAYFREGAIAEHDVILDAIRSGEVGRIATAVHDHVEAARSGFLARAGEHALGIDEFDHGALKGKLMRMYRSIEDRQQAAR</sequence>
<dbReference type="SUPFAM" id="SSF46785">
    <property type="entry name" value="Winged helix' DNA-binding domain"/>
    <property type="match status" value="1"/>
</dbReference>
<evidence type="ECO:0000259" key="4">
    <source>
        <dbReference type="PROSITE" id="PS50949"/>
    </source>
</evidence>
<dbReference type="PANTHER" id="PTHR43537">
    <property type="entry name" value="TRANSCRIPTIONAL REGULATOR, GNTR FAMILY"/>
    <property type="match status" value="1"/>
</dbReference>
<dbReference type="CDD" id="cd07377">
    <property type="entry name" value="WHTH_GntR"/>
    <property type="match status" value="1"/>
</dbReference>
<dbReference type="Pfam" id="PF00392">
    <property type="entry name" value="GntR"/>
    <property type="match status" value="1"/>
</dbReference>
<dbReference type="InterPro" id="IPR036390">
    <property type="entry name" value="WH_DNA-bd_sf"/>
</dbReference>
<evidence type="ECO:0000256" key="3">
    <source>
        <dbReference type="ARBA" id="ARBA00023163"/>
    </source>
</evidence>
<protein>
    <submittedName>
        <fullName evidence="5">GntR family transcriptional regulator</fullName>
    </submittedName>
</protein>
<dbReference type="GO" id="GO:0003700">
    <property type="term" value="F:DNA-binding transcription factor activity"/>
    <property type="evidence" value="ECO:0007669"/>
    <property type="project" value="InterPro"/>
</dbReference>
<dbReference type="SMART" id="SM00895">
    <property type="entry name" value="FCD"/>
    <property type="match status" value="1"/>
</dbReference>
<dbReference type="Pfam" id="PF07729">
    <property type="entry name" value="FCD"/>
    <property type="match status" value="1"/>
</dbReference>
<organism evidence="5 6">
    <name type="scientific">Jiella avicenniae</name>
    <dbReference type="NCBI Taxonomy" id="2907202"/>
    <lineage>
        <taxon>Bacteria</taxon>
        <taxon>Pseudomonadati</taxon>
        <taxon>Pseudomonadota</taxon>
        <taxon>Alphaproteobacteria</taxon>
        <taxon>Hyphomicrobiales</taxon>
        <taxon>Aurantimonadaceae</taxon>
        <taxon>Jiella</taxon>
    </lineage>
</organism>
<dbReference type="SUPFAM" id="SSF48008">
    <property type="entry name" value="GntR ligand-binding domain-like"/>
    <property type="match status" value="1"/>
</dbReference>
<reference evidence="5" key="1">
    <citation type="submission" date="2022-01" db="EMBL/GenBank/DDBJ databases">
        <title>Jiella avicenniae sp. nov., a novel endophytic bacterium isolated from bark of Avicennia marina.</title>
        <authorList>
            <person name="Tuo L."/>
        </authorList>
    </citation>
    <scope>NUCLEOTIDE SEQUENCE</scope>
    <source>
        <strain evidence="5">CBK1P-4</strain>
    </source>
</reference>
<evidence type="ECO:0000313" key="5">
    <source>
        <dbReference type="EMBL" id="MCE7029686.1"/>
    </source>
</evidence>
<name>A0A9X1P3M1_9HYPH</name>
<dbReference type="InterPro" id="IPR008920">
    <property type="entry name" value="TF_FadR/GntR_C"/>
</dbReference>
<accession>A0A9X1P3M1</accession>